<feature type="chain" id="PRO_5012361511" description="Outer membrane protein beta-barrel domain-containing protein" evidence="1">
    <location>
        <begin position="23"/>
        <end position="191"/>
    </location>
</feature>
<dbReference type="OrthoDB" id="1432891at2"/>
<dbReference type="AlphaFoldDB" id="A0A2D0NHN7"/>
<gene>
    <name evidence="2" type="ORF">CRP01_04375</name>
</gene>
<dbReference type="Proteomes" id="UP000223913">
    <property type="component" value="Unassembled WGS sequence"/>
</dbReference>
<protein>
    <recommendedName>
        <fullName evidence="4">Outer membrane protein beta-barrel domain-containing protein</fullName>
    </recommendedName>
</protein>
<reference evidence="2 3" key="1">
    <citation type="submission" date="2017-10" db="EMBL/GenBank/DDBJ databases">
        <title>The draft genome sequence of Lewinella nigricans NBRC 102662.</title>
        <authorList>
            <person name="Wang K."/>
        </authorList>
    </citation>
    <scope>NUCLEOTIDE SEQUENCE [LARGE SCALE GENOMIC DNA]</scope>
    <source>
        <strain evidence="2 3">NBRC 102662</strain>
    </source>
</reference>
<feature type="signal peptide" evidence="1">
    <location>
        <begin position="1"/>
        <end position="22"/>
    </location>
</feature>
<dbReference type="EMBL" id="PDUD01000004">
    <property type="protein sequence ID" value="PHN07997.1"/>
    <property type="molecule type" value="Genomic_DNA"/>
</dbReference>
<organism evidence="2 3">
    <name type="scientific">Flavilitoribacter nigricans (strain ATCC 23147 / DSM 23189 / NBRC 102662 / NCIMB 1420 / SS-2)</name>
    <name type="common">Lewinella nigricans</name>
    <dbReference type="NCBI Taxonomy" id="1122177"/>
    <lineage>
        <taxon>Bacteria</taxon>
        <taxon>Pseudomonadati</taxon>
        <taxon>Bacteroidota</taxon>
        <taxon>Saprospiria</taxon>
        <taxon>Saprospirales</taxon>
        <taxon>Lewinellaceae</taxon>
        <taxon>Flavilitoribacter</taxon>
    </lineage>
</organism>
<keyword evidence="3" id="KW-1185">Reference proteome</keyword>
<proteinExistence type="predicted"/>
<keyword evidence="1" id="KW-0732">Signal</keyword>
<comment type="caution">
    <text evidence="2">The sequence shown here is derived from an EMBL/GenBank/DDBJ whole genome shotgun (WGS) entry which is preliminary data.</text>
</comment>
<evidence type="ECO:0000313" key="3">
    <source>
        <dbReference type="Proteomes" id="UP000223913"/>
    </source>
</evidence>
<name>A0A2D0NHN7_FLAN2</name>
<sequence length="191" mass="21841">MFQSASTKLVLLFIMLPIFTFAQQEQDSTLVKSEKYRIKAHDLIIGNHLIEGSDERFEGAPFYFLELGYARSVSSYNGEHSLGTTVMSITQSFAINREFVTATRVGMSVRGWLASMGLYLNYYTDFEYGNLKIAPEFGMGFPNFKAVMGFNIPTVYNKDFDSVQHGMYQFTVNFNLPLAKKRFDYEEQMAP</sequence>
<evidence type="ECO:0000256" key="1">
    <source>
        <dbReference type="SAM" id="SignalP"/>
    </source>
</evidence>
<evidence type="ECO:0000313" key="2">
    <source>
        <dbReference type="EMBL" id="PHN07997.1"/>
    </source>
</evidence>
<dbReference type="RefSeq" id="WP_099148787.1">
    <property type="nucleotide sequence ID" value="NZ_PDUD01000004.1"/>
</dbReference>
<accession>A0A2D0NHN7</accession>
<evidence type="ECO:0008006" key="4">
    <source>
        <dbReference type="Google" id="ProtNLM"/>
    </source>
</evidence>